<dbReference type="AlphaFoldDB" id="A0A1E3X6Y1"/>
<dbReference type="Proteomes" id="UP000094056">
    <property type="component" value="Unassembled WGS sequence"/>
</dbReference>
<evidence type="ECO:0000313" key="1">
    <source>
        <dbReference type="EMBL" id="ODS31371.1"/>
    </source>
</evidence>
<organism evidence="1 2">
    <name type="scientific">Candidatus Scalindua rubra</name>
    <dbReference type="NCBI Taxonomy" id="1872076"/>
    <lineage>
        <taxon>Bacteria</taxon>
        <taxon>Pseudomonadati</taxon>
        <taxon>Planctomycetota</taxon>
        <taxon>Candidatus Brocadiia</taxon>
        <taxon>Candidatus Brocadiales</taxon>
        <taxon>Candidatus Scalinduaceae</taxon>
        <taxon>Candidatus Scalindua</taxon>
    </lineage>
</organism>
<accession>A0A1E3X6Y1</accession>
<proteinExistence type="predicted"/>
<evidence type="ECO:0000313" key="2">
    <source>
        <dbReference type="Proteomes" id="UP000094056"/>
    </source>
</evidence>
<protein>
    <submittedName>
        <fullName evidence="1">Uncharacterized protein</fullName>
    </submittedName>
</protein>
<gene>
    <name evidence="1" type="ORF">SCARUB_03514</name>
</gene>
<name>A0A1E3X6Y1_9BACT</name>
<dbReference type="EMBL" id="MAYW01000123">
    <property type="protein sequence ID" value="ODS31371.1"/>
    <property type="molecule type" value="Genomic_DNA"/>
</dbReference>
<sequence length="87" mass="9392">MEYSEGCFVIGTPTCKAMLSVAKLTSSELSSGLAHAICPPGYDVLTGRAGIYADKTDNNNFAFVILSTTKNLMSFITNSTKNYQKIE</sequence>
<reference evidence="1 2" key="1">
    <citation type="submission" date="2016-07" db="EMBL/GenBank/DDBJ databases">
        <title>Draft genome of Scalindua rubra, obtained from a brine-seawater interface in the Red Sea, sheds light on salt adaptation in anammox bacteria.</title>
        <authorList>
            <person name="Speth D.R."/>
            <person name="Lagkouvardos I."/>
            <person name="Wang Y."/>
            <person name="Qian P.-Y."/>
            <person name="Dutilh B.E."/>
            <person name="Jetten M.S."/>
        </authorList>
    </citation>
    <scope>NUCLEOTIDE SEQUENCE [LARGE SCALE GENOMIC DNA]</scope>
    <source>
        <strain evidence="1">BSI-1</strain>
    </source>
</reference>
<comment type="caution">
    <text evidence="1">The sequence shown here is derived from an EMBL/GenBank/DDBJ whole genome shotgun (WGS) entry which is preliminary data.</text>
</comment>